<evidence type="ECO:0000313" key="3">
    <source>
        <dbReference type="Proteomes" id="UP000828390"/>
    </source>
</evidence>
<comment type="caution">
    <text evidence="2">The sequence shown here is derived from an EMBL/GenBank/DDBJ whole genome shotgun (WGS) entry which is preliminary data.</text>
</comment>
<reference evidence="2" key="1">
    <citation type="journal article" date="2019" name="bioRxiv">
        <title>The Genome of the Zebra Mussel, Dreissena polymorpha: A Resource for Invasive Species Research.</title>
        <authorList>
            <person name="McCartney M.A."/>
            <person name="Auch B."/>
            <person name="Kono T."/>
            <person name="Mallez S."/>
            <person name="Zhang Y."/>
            <person name="Obille A."/>
            <person name="Becker A."/>
            <person name="Abrahante J.E."/>
            <person name="Garbe J."/>
            <person name="Badalamenti J.P."/>
            <person name="Herman A."/>
            <person name="Mangelson H."/>
            <person name="Liachko I."/>
            <person name="Sullivan S."/>
            <person name="Sone E.D."/>
            <person name="Koren S."/>
            <person name="Silverstein K.A.T."/>
            <person name="Beckman K.B."/>
            <person name="Gohl D.M."/>
        </authorList>
    </citation>
    <scope>NUCLEOTIDE SEQUENCE</scope>
    <source>
        <strain evidence="2">Duluth1</strain>
        <tissue evidence="2">Whole animal</tissue>
    </source>
</reference>
<sequence>MTLQTSDDQLQHQSPGIRKDGDRTLPSESRSTSDLMATTVSRSFLMALVKDIDQCKTNWQPPYGHYPVITLVIS</sequence>
<organism evidence="2 3">
    <name type="scientific">Dreissena polymorpha</name>
    <name type="common">Zebra mussel</name>
    <name type="synonym">Mytilus polymorpha</name>
    <dbReference type="NCBI Taxonomy" id="45954"/>
    <lineage>
        <taxon>Eukaryota</taxon>
        <taxon>Metazoa</taxon>
        <taxon>Spiralia</taxon>
        <taxon>Lophotrochozoa</taxon>
        <taxon>Mollusca</taxon>
        <taxon>Bivalvia</taxon>
        <taxon>Autobranchia</taxon>
        <taxon>Heteroconchia</taxon>
        <taxon>Euheterodonta</taxon>
        <taxon>Imparidentia</taxon>
        <taxon>Neoheterodontei</taxon>
        <taxon>Myida</taxon>
        <taxon>Dreissenoidea</taxon>
        <taxon>Dreissenidae</taxon>
        <taxon>Dreissena</taxon>
    </lineage>
</organism>
<accession>A0A9D4L888</accession>
<evidence type="ECO:0000256" key="1">
    <source>
        <dbReference type="SAM" id="MobiDB-lite"/>
    </source>
</evidence>
<proteinExistence type="predicted"/>
<protein>
    <submittedName>
        <fullName evidence="2">Uncharacterized protein</fullName>
    </submittedName>
</protein>
<evidence type="ECO:0000313" key="2">
    <source>
        <dbReference type="EMBL" id="KAH3853356.1"/>
    </source>
</evidence>
<dbReference type="AlphaFoldDB" id="A0A9D4L888"/>
<reference evidence="2" key="2">
    <citation type="submission" date="2020-11" db="EMBL/GenBank/DDBJ databases">
        <authorList>
            <person name="McCartney M.A."/>
            <person name="Auch B."/>
            <person name="Kono T."/>
            <person name="Mallez S."/>
            <person name="Becker A."/>
            <person name="Gohl D.M."/>
            <person name="Silverstein K.A.T."/>
            <person name="Koren S."/>
            <person name="Bechman K.B."/>
            <person name="Herman A."/>
            <person name="Abrahante J.E."/>
            <person name="Garbe J."/>
        </authorList>
    </citation>
    <scope>NUCLEOTIDE SEQUENCE</scope>
    <source>
        <strain evidence="2">Duluth1</strain>
        <tissue evidence="2">Whole animal</tissue>
    </source>
</reference>
<gene>
    <name evidence="2" type="ORF">DPMN_095878</name>
</gene>
<feature type="region of interest" description="Disordered" evidence="1">
    <location>
        <begin position="1"/>
        <end position="34"/>
    </location>
</feature>
<dbReference type="EMBL" id="JAIWYP010000003">
    <property type="protein sequence ID" value="KAH3853356.1"/>
    <property type="molecule type" value="Genomic_DNA"/>
</dbReference>
<feature type="compositionally biased region" description="Polar residues" evidence="1">
    <location>
        <begin position="1"/>
        <end position="14"/>
    </location>
</feature>
<name>A0A9D4L888_DREPO</name>
<dbReference type="Proteomes" id="UP000828390">
    <property type="component" value="Unassembled WGS sequence"/>
</dbReference>
<keyword evidence="3" id="KW-1185">Reference proteome</keyword>